<reference evidence="2" key="2">
    <citation type="submission" date="2023-06" db="EMBL/GenBank/DDBJ databases">
        <authorList>
            <consortium name="Lawrence Berkeley National Laboratory"/>
            <person name="Haridas S."/>
            <person name="Hensen N."/>
            <person name="Bonometti L."/>
            <person name="Westerberg I."/>
            <person name="Brannstrom I.O."/>
            <person name="Guillou S."/>
            <person name="Cros-Aarteil S."/>
            <person name="Calhoun S."/>
            <person name="Kuo A."/>
            <person name="Mondo S."/>
            <person name="Pangilinan J."/>
            <person name="Riley R."/>
            <person name="LaButti K."/>
            <person name="Andreopoulos B."/>
            <person name="Lipzen A."/>
            <person name="Chen C."/>
            <person name="Yanf M."/>
            <person name="Daum C."/>
            <person name="Ng V."/>
            <person name="Clum A."/>
            <person name="Steindorff A."/>
            <person name="Ohm R."/>
            <person name="Martin F."/>
            <person name="Silar P."/>
            <person name="Natvig D."/>
            <person name="Lalanne C."/>
            <person name="Gautier V."/>
            <person name="Ament-velasquez S.L."/>
            <person name="Kruys A."/>
            <person name="Hutchinson M.I."/>
            <person name="Powell A.J."/>
            <person name="Barry K."/>
            <person name="Miller A.N."/>
            <person name="Grigoriev I.V."/>
            <person name="Debuchy R."/>
            <person name="Gladieux P."/>
            <person name="Thoren M.H."/>
            <person name="Johannesson H."/>
        </authorList>
    </citation>
    <scope>NUCLEOTIDE SEQUENCE</scope>
    <source>
        <strain evidence="2">CBS 232.78</strain>
    </source>
</reference>
<gene>
    <name evidence="2" type="ORF">B0H63DRAFT_495699</name>
</gene>
<protein>
    <submittedName>
        <fullName evidence="2">Uncharacterized protein</fullName>
    </submittedName>
</protein>
<feature type="compositionally biased region" description="Low complexity" evidence="1">
    <location>
        <begin position="206"/>
        <end position="217"/>
    </location>
</feature>
<comment type="caution">
    <text evidence="2">The sequence shown here is derived from an EMBL/GenBank/DDBJ whole genome shotgun (WGS) entry which is preliminary data.</text>
</comment>
<keyword evidence="3" id="KW-1185">Reference proteome</keyword>
<proteinExistence type="predicted"/>
<feature type="compositionally biased region" description="Basic and acidic residues" evidence="1">
    <location>
        <begin position="365"/>
        <end position="378"/>
    </location>
</feature>
<dbReference type="AlphaFoldDB" id="A0AAE0NC42"/>
<feature type="region of interest" description="Disordered" evidence="1">
    <location>
        <begin position="526"/>
        <end position="571"/>
    </location>
</feature>
<feature type="region of interest" description="Disordered" evidence="1">
    <location>
        <begin position="161"/>
        <end position="247"/>
    </location>
</feature>
<feature type="compositionally biased region" description="Acidic residues" evidence="1">
    <location>
        <begin position="398"/>
        <end position="431"/>
    </location>
</feature>
<feature type="compositionally biased region" description="Polar residues" evidence="1">
    <location>
        <begin position="32"/>
        <end position="46"/>
    </location>
</feature>
<dbReference type="Proteomes" id="UP001285441">
    <property type="component" value="Unassembled WGS sequence"/>
</dbReference>
<name>A0AAE0NC42_9PEZI</name>
<feature type="region of interest" description="Disordered" evidence="1">
    <location>
        <begin position="288"/>
        <end position="327"/>
    </location>
</feature>
<feature type="region of interest" description="Disordered" evidence="1">
    <location>
        <begin position="31"/>
        <end position="55"/>
    </location>
</feature>
<organism evidence="2 3">
    <name type="scientific">Podospora didyma</name>
    <dbReference type="NCBI Taxonomy" id="330526"/>
    <lineage>
        <taxon>Eukaryota</taxon>
        <taxon>Fungi</taxon>
        <taxon>Dikarya</taxon>
        <taxon>Ascomycota</taxon>
        <taxon>Pezizomycotina</taxon>
        <taxon>Sordariomycetes</taxon>
        <taxon>Sordariomycetidae</taxon>
        <taxon>Sordariales</taxon>
        <taxon>Podosporaceae</taxon>
        <taxon>Podospora</taxon>
    </lineage>
</organism>
<evidence type="ECO:0000256" key="1">
    <source>
        <dbReference type="SAM" id="MobiDB-lite"/>
    </source>
</evidence>
<evidence type="ECO:0000313" key="2">
    <source>
        <dbReference type="EMBL" id="KAK3378000.1"/>
    </source>
</evidence>
<feature type="region of interest" description="Disordered" evidence="1">
    <location>
        <begin position="365"/>
        <end position="511"/>
    </location>
</feature>
<reference evidence="2" key="1">
    <citation type="journal article" date="2023" name="Mol. Phylogenet. Evol.">
        <title>Genome-scale phylogeny and comparative genomics of the fungal order Sordariales.</title>
        <authorList>
            <person name="Hensen N."/>
            <person name="Bonometti L."/>
            <person name="Westerberg I."/>
            <person name="Brannstrom I.O."/>
            <person name="Guillou S."/>
            <person name="Cros-Aarteil S."/>
            <person name="Calhoun S."/>
            <person name="Haridas S."/>
            <person name="Kuo A."/>
            <person name="Mondo S."/>
            <person name="Pangilinan J."/>
            <person name="Riley R."/>
            <person name="LaButti K."/>
            <person name="Andreopoulos B."/>
            <person name="Lipzen A."/>
            <person name="Chen C."/>
            <person name="Yan M."/>
            <person name="Daum C."/>
            <person name="Ng V."/>
            <person name="Clum A."/>
            <person name="Steindorff A."/>
            <person name="Ohm R.A."/>
            <person name="Martin F."/>
            <person name="Silar P."/>
            <person name="Natvig D.O."/>
            <person name="Lalanne C."/>
            <person name="Gautier V."/>
            <person name="Ament-Velasquez S.L."/>
            <person name="Kruys A."/>
            <person name="Hutchinson M.I."/>
            <person name="Powell A.J."/>
            <person name="Barry K."/>
            <person name="Miller A.N."/>
            <person name="Grigoriev I.V."/>
            <person name="Debuchy R."/>
            <person name="Gladieux P."/>
            <person name="Hiltunen Thoren M."/>
            <person name="Johannesson H."/>
        </authorList>
    </citation>
    <scope>NUCLEOTIDE SEQUENCE</scope>
    <source>
        <strain evidence="2">CBS 232.78</strain>
    </source>
</reference>
<feature type="compositionally biased region" description="Polar residues" evidence="1">
    <location>
        <begin position="288"/>
        <end position="297"/>
    </location>
</feature>
<evidence type="ECO:0000313" key="3">
    <source>
        <dbReference type="Proteomes" id="UP001285441"/>
    </source>
</evidence>
<sequence>MEGTLSVPPDRGTIIGRAIWKSRYVVVGAAQREQQTQSGRLQPTRGSSKDQLRTPPEGIYLSIYKSKDDSEPIQQHAIGTITDCQVQMLAHRKQGPVLSTLVINIVPDPLTDKLRKRRSSRTAGLTATKETSPTTLLFRQVDENIPLQDWARVIQQFAQPHMPDRTPLSPVTPMSPTFTNPFAPRSRDPGDAQFRPGSGNPGSRPTFQTRSSNQTQSSRDRPVTYSESLSLRSKRSDISSHASSMNPSHIGFQNYTIMHHQHYPTDLPSPASTIGEYQGEFIEGWTSAQGRSSTLSSPVRGRDSVGSAQIPPPNQPVPSSSPPGPRETILDRAFQMRFIPGSDRGFPGEEKLSSLARFEALMREADEKRQTRDAEDARMMAGPATPATLPGGLKSAWDMDDDSDSDDGEPGFDEADEDDSDGPVGEMEQEGEDRFSPASQRALDFIAGRHEPPQRSQPPPRTQGARSPLSYNHEALMALSNSGSHLRPQTGHSKHRIRPGFPQRTHSQPQLAAGITHLRAATQAGVPVPDVPTSSSENLPDDNIPSPGTVPAPAGLQRPANEKRLSASSTKRLSFTEFTKRLSSTSSLLLVQTNTSGSGSRGSNSDMDAHQQQLHHQQQYSHHLYPRGAPAPPQQHQQHPSPLNDRDRCSWRGSVGVFGGTEGGFL</sequence>
<feature type="region of interest" description="Disordered" evidence="1">
    <location>
        <begin position="589"/>
        <end position="654"/>
    </location>
</feature>
<dbReference type="EMBL" id="JAULSW010000006">
    <property type="protein sequence ID" value="KAK3378000.1"/>
    <property type="molecule type" value="Genomic_DNA"/>
</dbReference>
<feature type="compositionally biased region" description="Pro residues" evidence="1">
    <location>
        <begin position="310"/>
        <end position="325"/>
    </location>
</feature>
<feature type="compositionally biased region" description="Low complexity" evidence="1">
    <location>
        <begin position="589"/>
        <end position="623"/>
    </location>
</feature>
<accession>A0AAE0NC42</accession>